<dbReference type="HOGENOM" id="CLU_008156_0_0_10"/>
<protein>
    <submittedName>
        <fullName evidence="11">Peptidase M16 inactive domain protein</fullName>
        <ecNumber evidence="11">3.4.24.-</ecNumber>
    </submittedName>
</protein>
<comment type="similarity">
    <text evidence="2 8">Belongs to the peptidase M16 family.</text>
</comment>
<feature type="domain" description="Peptidase M16 C-terminal" evidence="10">
    <location>
        <begin position="197"/>
        <end position="384"/>
    </location>
</feature>
<evidence type="ECO:0000256" key="7">
    <source>
        <dbReference type="ARBA" id="ARBA00023049"/>
    </source>
</evidence>
<dbReference type="GO" id="GO:0006508">
    <property type="term" value="P:proteolysis"/>
    <property type="evidence" value="ECO:0007669"/>
    <property type="project" value="UniProtKB-KW"/>
</dbReference>
<dbReference type="InterPro" id="IPR050626">
    <property type="entry name" value="Peptidase_M16"/>
</dbReference>
<keyword evidence="4" id="KW-0479">Metal-binding</keyword>
<dbReference type="PROSITE" id="PS00143">
    <property type="entry name" value="INSULINASE"/>
    <property type="match status" value="1"/>
</dbReference>
<feature type="domain" description="Peptidase M16 C-terminal" evidence="10">
    <location>
        <begin position="682"/>
        <end position="860"/>
    </location>
</feature>
<dbReference type="Proteomes" id="UP000003460">
    <property type="component" value="Unassembled WGS sequence"/>
</dbReference>
<evidence type="ECO:0000256" key="4">
    <source>
        <dbReference type="ARBA" id="ARBA00022723"/>
    </source>
</evidence>
<accession>C9LDG7</accession>
<keyword evidence="3" id="KW-0645">Protease</keyword>
<dbReference type="EMBL" id="ACIJ02000004">
    <property type="protein sequence ID" value="EEX72835.1"/>
    <property type="molecule type" value="Genomic_DNA"/>
</dbReference>
<dbReference type="RefSeq" id="WP_006254009.1">
    <property type="nucleotide sequence ID" value="NZ_GG700642.1"/>
</dbReference>
<evidence type="ECO:0000256" key="8">
    <source>
        <dbReference type="RuleBase" id="RU004447"/>
    </source>
</evidence>
<dbReference type="Pfam" id="PF00675">
    <property type="entry name" value="Peptidase_M16"/>
    <property type="match status" value="1"/>
</dbReference>
<reference evidence="11" key="1">
    <citation type="submission" date="2009-09" db="EMBL/GenBank/DDBJ databases">
        <authorList>
            <person name="Weinstock G."/>
            <person name="Sodergren E."/>
            <person name="Clifton S."/>
            <person name="Fulton L."/>
            <person name="Fulton B."/>
            <person name="Courtney L."/>
            <person name="Fronick C."/>
            <person name="Harrison M."/>
            <person name="Strong C."/>
            <person name="Farmer C."/>
            <person name="Delahaunty K."/>
            <person name="Markovic C."/>
            <person name="Hall O."/>
            <person name="Minx P."/>
            <person name="Tomlinson C."/>
            <person name="Mitreva M."/>
            <person name="Nelson J."/>
            <person name="Hou S."/>
            <person name="Wollam A."/>
            <person name="Pepin K.H."/>
            <person name="Johnson M."/>
            <person name="Bhonagiri V."/>
            <person name="Nash W.E."/>
            <person name="Warren W."/>
            <person name="Chinwalla A."/>
            <person name="Mardis E.R."/>
            <person name="Wilson R.K."/>
        </authorList>
    </citation>
    <scope>NUCLEOTIDE SEQUENCE [LARGE SCALE GENOMIC DNA]</scope>
    <source>
        <strain evidence="11">ATCC 51259</strain>
    </source>
</reference>
<name>C9LDG7_9BACT</name>
<comment type="cofactor">
    <cofactor evidence="1">
        <name>Zn(2+)</name>
        <dbReference type="ChEBI" id="CHEBI:29105"/>
    </cofactor>
</comment>
<dbReference type="eggNOG" id="COG0612">
    <property type="taxonomic scope" value="Bacteria"/>
</dbReference>
<comment type="caution">
    <text evidence="11">The sequence shown here is derived from an EMBL/GenBank/DDBJ whole genome shotgun (WGS) entry which is preliminary data.</text>
</comment>
<evidence type="ECO:0000256" key="5">
    <source>
        <dbReference type="ARBA" id="ARBA00022801"/>
    </source>
</evidence>
<evidence type="ECO:0000259" key="10">
    <source>
        <dbReference type="Pfam" id="PF05193"/>
    </source>
</evidence>
<dbReference type="InterPro" id="IPR011765">
    <property type="entry name" value="Pept_M16_N"/>
</dbReference>
<proteinExistence type="inferred from homology"/>
<keyword evidence="7" id="KW-0482">Metalloprotease</keyword>
<dbReference type="InterPro" id="IPR001431">
    <property type="entry name" value="Pept_M16_Zn_BS"/>
</dbReference>
<dbReference type="SUPFAM" id="SSF63411">
    <property type="entry name" value="LuxS/MPP-like metallohydrolase"/>
    <property type="match status" value="4"/>
</dbReference>
<evidence type="ECO:0000313" key="12">
    <source>
        <dbReference type="Proteomes" id="UP000003460"/>
    </source>
</evidence>
<dbReference type="AlphaFoldDB" id="C9LDG7"/>
<dbReference type="OrthoDB" id="9811314at2"/>
<dbReference type="InterPro" id="IPR007863">
    <property type="entry name" value="Peptidase_M16_C"/>
</dbReference>
<dbReference type="GO" id="GO:0046872">
    <property type="term" value="F:metal ion binding"/>
    <property type="evidence" value="ECO:0007669"/>
    <property type="project" value="UniProtKB-KW"/>
</dbReference>
<dbReference type="STRING" id="626522.GCWU000325_00237"/>
<keyword evidence="6" id="KW-0862">Zinc</keyword>
<keyword evidence="12" id="KW-1185">Reference proteome</keyword>
<evidence type="ECO:0000256" key="6">
    <source>
        <dbReference type="ARBA" id="ARBA00022833"/>
    </source>
</evidence>
<evidence type="ECO:0000313" key="11">
    <source>
        <dbReference type="EMBL" id="EEX72835.1"/>
    </source>
</evidence>
<dbReference type="Gene3D" id="3.30.830.10">
    <property type="entry name" value="Metalloenzyme, LuxS/M16 peptidase-like"/>
    <property type="match status" value="4"/>
</dbReference>
<dbReference type="PANTHER" id="PTHR43690">
    <property type="entry name" value="NARDILYSIN"/>
    <property type="match status" value="1"/>
</dbReference>
<dbReference type="PANTHER" id="PTHR43690:SF17">
    <property type="entry name" value="PROTEIN YHJJ"/>
    <property type="match status" value="1"/>
</dbReference>
<evidence type="ECO:0000256" key="2">
    <source>
        <dbReference type="ARBA" id="ARBA00007261"/>
    </source>
</evidence>
<feature type="domain" description="Peptidase M16 N-terminal" evidence="9">
    <location>
        <begin position="49"/>
        <end position="158"/>
    </location>
</feature>
<evidence type="ECO:0000256" key="3">
    <source>
        <dbReference type="ARBA" id="ARBA00022670"/>
    </source>
</evidence>
<gene>
    <name evidence="11" type="ORF">GCWU000325_00237</name>
</gene>
<keyword evidence="5 11" id="KW-0378">Hydrolase</keyword>
<sequence>MSLQPLLISALPAQQEATYRQGRLSNGLTYYIRHNAAEPGLASFYLAQRVGSILEMPHQRGLAHFLEHMAFNGSTHFRGEGASPGLVSWCESVGIKFGTNLNACTGVDRTVYHISAAPVQRQGVTDTCLLILRDWCDGLLLKEKAIDKERGVVREEWRTRRTGMAVARMMEDAFPVIFKGSKYEDAMPIGHLDVINNFSPDALRDYYNKWYRPDLQAVVIVGDVDVNAIENQIKQLFGDISLPPNAPQRRYYPVADNERMITHVMRDAEQPIALAHLYMKRDAKPTSARSDEHYRKEIYEKDLICLMLNERLSKRQSEAKVPFTAASVKDGKFLIVQTKNAFSLSVSCKGDQVEEGLSAAVGLIEQARQKGFTTEELTRAKAILRNKAERCDKQRGQLANHHYVKQCLDHYLYGEPILSAAEELHLRRKFDAELTLADVNAAIKELVTDRNQVLLLYAPQKADFRVPSTEQLERCVRAAQEQIYPAYQESARPKMPLTTFPKPGKILAEYDHTKAGGRVFKLSNGINVYVKLTTFGADQVSFKLFGKGGKQLFPDEDAPNLALLKGAMDAGGWGQLSAADLRSWLAGKSMRVAPFIHERTQGVEGTASIKDLRVLFELTYLYVTQPRKDQVAYDGFKERMQSFLINREANPNVTYNDSIAAARYGNNPRTAPTTMETLEKADYERMQAIYRQLFCGMNDCNVILVGNIDLQTLRPLLCRYVASLPAATGIGTQRSETLPAVRDVDETYIYRRRQATPYASVSIFYDFELLYEPQSSITLNAFKHILQMMYTDTIREESGGAYHVSVITELDNLKTPNALLKIAFCTDPQRYEELIPLVYKQLKRLAEQGPAQELLQKSKEFLLKAHQQQARSCHYWLHILYNIVYSGVDFDADYEKMTQEVSAQDVQQLCKALLAQKRRIEVTMLPLEAK</sequence>
<evidence type="ECO:0000256" key="1">
    <source>
        <dbReference type="ARBA" id="ARBA00001947"/>
    </source>
</evidence>
<dbReference type="InterPro" id="IPR011249">
    <property type="entry name" value="Metalloenz_LuxS/M16"/>
</dbReference>
<dbReference type="GO" id="GO:0004222">
    <property type="term" value="F:metalloendopeptidase activity"/>
    <property type="evidence" value="ECO:0007669"/>
    <property type="project" value="InterPro"/>
</dbReference>
<organism evidence="11 12">
    <name type="scientific">Alloprevotella tannerae ATCC 51259</name>
    <dbReference type="NCBI Taxonomy" id="626522"/>
    <lineage>
        <taxon>Bacteria</taxon>
        <taxon>Pseudomonadati</taxon>
        <taxon>Bacteroidota</taxon>
        <taxon>Bacteroidia</taxon>
        <taxon>Bacteroidales</taxon>
        <taxon>Prevotellaceae</taxon>
        <taxon>Alloprevotella</taxon>
    </lineage>
</organism>
<dbReference type="Pfam" id="PF05193">
    <property type="entry name" value="Peptidase_M16_C"/>
    <property type="match status" value="2"/>
</dbReference>
<evidence type="ECO:0000259" key="9">
    <source>
        <dbReference type="Pfam" id="PF00675"/>
    </source>
</evidence>
<dbReference type="EC" id="3.4.24.-" evidence="11"/>
<dbReference type="GeneID" id="84575563"/>